<reference evidence="1" key="1">
    <citation type="submission" date="2020-06" db="EMBL/GenBank/DDBJ databases">
        <authorList>
            <person name="Li T."/>
            <person name="Hu X."/>
            <person name="Zhang T."/>
            <person name="Song X."/>
            <person name="Zhang H."/>
            <person name="Dai N."/>
            <person name="Sheng W."/>
            <person name="Hou X."/>
            <person name="Wei L."/>
        </authorList>
    </citation>
    <scope>NUCLEOTIDE SEQUENCE</scope>
    <source>
        <strain evidence="1">KEN8</strain>
        <tissue evidence="1">Leaf</tissue>
    </source>
</reference>
<name>A0AAW2R847_9LAMI</name>
<dbReference type="AlphaFoldDB" id="A0AAW2R847"/>
<proteinExistence type="predicted"/>
<gene>
    <name evidence="1" type="ORF">Scaly_0748300</name>
</gene>
<organism evidence="1">
    <name type="scientific">Sesamum calycinum</name>
    <dbReference type="NCBI Taxonomy" id="2727403"/>
    <lineage>
        <taxon>Eukaryota</taxon>
        <taxon>Viridiplantae</taxon>
        <taxon>Streptophyta</taxon>
        <taxon>Embryophyta</taxon>
        <taxon>Tracheophyta</taxon>
        <taxon>Spermatophyta</taxon>
        <taxon>Magnoliopsida</taxon>
        <taxon>eudicotyledons</taxon>
        <taxon>Gunneridae</taxon>
        <taxon>Pentapetalae</taxon>
        <taxon>asterids</taxon>
        <taxon>lamiids</taxon>
        <taxon>Lamiales</taxon>
        <taxon>Pedaliaceae</taxon>
        <taxon>Sesamum</taxon>
    </lineage>
</organism>
<sequence length="217" mass="24654">MLQQFRNELVEVNNRLSSLSSCFYKVMNIHIHGYLDSVEGLTETGGQTTDCSSSCTFSSVESVDNDDRPSSSDRCRWVGKITEQTPDLDSEEGSNLICKRAILLLAKEFQKAYETFVKLKNNFMAVLASNTNLNSEADILSLPELHASGKLKEQGGDGHDQPTSERAEGGIKILQEFSIEEKYIPRYFTKLEETYSTIEEADYMLKQWSRQMKMHIR</sequence>
<evidence type="ECO:0000313" key="1">
    <source>
        <dbReference type="EMBL" id="KAL0376307.1"/>
    </source>
</evidence>
<comment type="caution">
    <text evidence="1">The sequence shown here is derived from an EMBL/GenBank/DDBJ whole genome shotgun (WGS) entry which is preliminary data.</text>
</comment>
<reference evidence="1" key="2">
    <citation type="journal article" date="2024" name="Plant">
        <title>Genomic evolution and insights into agronomic trait innovations of Sesamum species.</title>
        <authorList>
            <person name="Miao H."/>
            <person name="Wang L."/>
            <person name="Qu L."/>
            <person name="Liu H."/>
            <person name="Sun Y."/>
            <person name="Le M."/>
            <person name="Wang Q."/>
            <person name="Wei S."/>
            <person name="Zheng Y."/>
            <person name="Lin W."/>
            <person name="Duan Y."/>
            <person name="Cao H."/>
            <person name="Xiong S."/>
            <person name="Wang X."/>
            <person name="Wei L."/>
            <person name="Li C."/>
            <person name="Ma Q."/>
            <person name="Ju M."/>
            <person name="Zhao R."/>
            <person name="Li G."/>
            <person name="Mu C."/>
            <person name="Tian Q."/>
            <person name="Mei H."/>
            <person name="Zhang T."/>
            <person name="Gao T."/>
            <person name="Zhang H."/>
        </authorList>
    </citation>
    <scope>NUCLEOTIDE SEQUENCE</scope>
    <source>
        <strain evidence="1">KEN8</strain>
    </source>
</reference>
<dbReference type="EMBL" id="JACGWM010000004">
    <property type="protein sequence ID" value="KAL0376307.1"/>
    <property type="molecule type" value="Genomic_DNA"/>
</dbReference>
<accession>A0AAW2R847</accession>
<protein>
    <submittedName>
        <fullName evidence="1">Uncharacterized protein</fullName>
    </submittedName>
</protein>